<dbReference type="PANTHER" id="PTHR22917:SF9">
    <property type="entry name" value="HEMOPEXIN"/>
    <property type="match status" value="1"/>
</dbReference>
<dbReference type="GO" id="GO:0005615">
    <property type="term" value="C:extracellular space"/>
    <property type="evidence" value="ECO:0007669"/>
    <property type="project" value="TreeGrafter"/>
</dbReference>
<reference evidence="18" key="2">
    <citation type="submission" date="2025-09" db="UniProtKB">
        <authorList>
            <consortium name="Ensembl"/>
        </authorList>
    </citation>
    <scope>IDENTIFICATION</scope>
</reference>
<dbReference type="STRING" id="56723.ENSLBEP00000020177"/>
<evidence type="ECO:0000256" key="1">
    <source>
        <dbReference type="ARBA" id="ARBA00002031"/>
    </source>
</evidence>
<dbReference type="SMART" id="SM00120">
    <property type="entry name" value="HX"/>
    <property type="match status" value="6"/>
</dbReference>
<evidence type="ECO:0000256" key="3">
    <source>
        <dbReference type="ARBA" id="ARBA00011072"/>
    </source>
</evidence>
<keyword evidence="19" id="KW-1185">Reference proteome</keyword>
<keyword evidence="5 13" id="KW-0813">Transport</keyword>
<evidence type="ECO:0000313" key="18">
    <source>
        <dbReference type="Ensembl" id="ENSLBEP00000020177.1"/>
    </source>
</evidence>
<dbReference type="PIRSF" id="PIRSF002551">
    <property type="entry name" value="Hemopexin_chordata"/>
    <property type="match status" value="1"/>
</dbReference>
<evidence type="ECO:0000256" key="13">
    <source>
        <dbReference type="PIRNR" id="PIRNR002551"/>
    </source>
</evidence>
<feature type="disulfide bond" evidence="14">
    <location>
        <begin position="189"/>
        <end position="201"/>
    </location>
</feature>
<keyword evidence="8 13" id="KW-0479">Metal-binding</keyword>
<evidence type="ECO:0000256" key="9">
    <source>
        <dbReference type="ARBA" id="ARBA00022729"/>
    </source>
</evidence>
<feature type="disulfide bond" evidence="14">
    <location>
        <begin position="40"/>
        <end position="232"/>
    </location>
</feature>
<feature type="repeat" description="Hemopexin" evidence="16">
    <location>
        <begin position="88"/>
        <end position="140"/>
    </location>
</feature>
<keyword evidence="12" id="KW-0325">Glycoprotein</keyword>
<dbReference type="GO" id="GO:0015232">
    <property type="term" value="F:heme transmembrane transporter activity"/>
    <property type="evidence" value="ECO:0007669"/>
    <property type="project" value="InterPro"/>
</dbReference>
<keyword evidence="7 13" id="KW-0349">Heme</keyword>
<feature type="repeat" description="Hemopexin" evidence="16">
    <location>
        <begin position="248"/>
        <end position="292"/>
    </location>
</feature>
<dbReference type="GO" id="GO:0046872">
    <property type="term" value="F:metal ion binding"/>
    <property type="evidence" value="ECO:0007669"/>
    <property type="project" value="UniProtKB-UniRule"/>
</dbReference>
<keyword evidence="6 13" id="KW-0964">Secreted</keyword>
<evidence type="ECO:0000256" key="7">
    <source>
        <dbReference type="ARBA" id="ARBA00022617"/>
    </source>
</evidence>
<evidence type="ECO:0000256" key="15">
    <source>
        <dbReference type="PIRSR" id="PIRSR002551-2"/>
    </source>
</evidence>
<dbReference type="SUPFAM" id="SSF50923">
    <property type="entry name" value="Hemopexin-like domain"/>
    <property type="match status" value="2"/>
</dbReference>
<feature type="signal peptide" evidence="17">
    <location>
        <begin position="1"/>
        <end position="19"/>
    </location>
</feature>
<comment type="similarity">
    <text evidence="3 13">Belongs to the hemopexin family.</text>
</comment>
<dbReference type="InterPro" id="IPR000585">
    <property type="entry name" value="Hemopexin-like_dom"/>
</dbReference>
<evidence type="ECO:0000256" key="12">
    <source>
        <dbReference type="ARBA" id="ARBA00023180"/>
    </source>
</evidence>
<evidence type="ECO:0000256" key="14">
    <source>
        <dbReference type="PIRSR" id="PIRSR002551-1"/>
    </source>
</evidence>
<dbReference type="InterPro" id="IPR051298">
    <property type="entry name" value="Heme_transport/Cell_adhesion"/>
</dbReference>
<keyword evidence="9 17" id="KW-0732">Signal</keyword>
<organism evidence="18 19">
    <name type="scientific">Labrus bergylta</name>
    <name type="common">ballan wrasse</name>
    <dbReference type="NCBI Taxonomy" id="56723"/>
    <lineage>
        <taxon>Eukaryota</taxon>
        <taxon>Metazoa</taxon>
        <taxon>Chordata</taxon>
        <taxon>Craniata</taxon>
        <taxon>Vertebrata</taxon>
        <taxon>Euteleostomi</taxon>
        <taxon>Actinopterygii</taxon>
        <taxon>Neopterygii</taxon>
        <taxon>Teleostei</taxon>
        <taxon>Neoteleostei</taxon>
        <taxon>Acanthomorphata</taxon>
        <taxon>Eupercaria</taxon>
        <taxon>Labriformes</taxon>
        <taxon>Labridae</taxon>
        <taxon>Labrus</taxon>
    </lineage>
</organism>
<evidence type="ECO:0000256" key="6">
    <source>
        <dbReference type="ARBA" id="ARBA00022525"/>
    </source>
</evidence>
<evidence type="ECO:0000256" key="8">
    <source>
        <dbReference type="ARBA" id="ARBA00022723"/>
    </source>
</evidence>
<evidence type="ECO:0000256" key="10">
    <source>
        <dbReference type="ARBA" id="ARBA00022737"/>
    </source>
</evidence>
<dbReference type="RefSeq" id="XP_020506421.1">
    <property type="nucleotide sequence ID" value="XM_020650765.3"/>
</dbReference>
<feature type="repeat" description="Hemopexin" evidence="16">
    <location>
        <begin position="141"/>
        <end position="185"/>
    </location>
</feature>
<name>A0A3Q3FKP4_9LABR</name>
<feature type="binding site" description="axial binding residue" evidence="15">
    <location>
        <position position="281"/>
    </location>
    <ligand>
        <name>heme</name>
        <dbReference type="ChEBI" id="CHEBI:30413"/>
        <label>2</label>
    </ligand>
    <ligandPart>
        <name>Fe</name>
        <dbReference type="ChEBI" id="CHEBI:18248"/>
    </ligandPart>
</feature>
<evidence type="ECO:0000256" key="17">
    <source>
        <dbReference type="SAM" id="SignalP"/>
    </source>
</evidence>
<evidence type="ECO:0000256" key="2">
    <source>
        <dbReference type="ARBA" id="ARBA00004613"/>
    </source>
</evidence>
<keyword evidence="11 13" id="KW-0408">Iron</keyword>
<feature type="binding site" description="axial binding residue" evidence="15">
    <location>
        <position position="237"/>
    </location>
    <ligand>
        <name>heme</name>
        <dbReference type="ChEBI" id="CHEBI:30413"/>
        <label>2</label>
    </ligand>
    <ligandPart>
        <name>Fe</name>
        <dbReference type="ChEBI" id="CHEBI:18248"/>
    </ligandPart>
</feature>
<dbReference type="InterPro" id="IPR016358">
    <property type="entry name" value="Hemopexin"/>
</dbReference>
<proteinExistence type="inferred from homology"/>
<evidence type="ECO:0000256" key="11">
    <source>
        <dbReference type="ARBA" id="ARBA00023004"/>
    </source>
</evidence>
<dbReference type="PROSITE" id="PS51642">
    <property type="entry name" value="HEMOPEXIN_2"/>
    <property type="match status" value="5"/>
</dbReference>
<evidence type="ECO:0000256" key="5">
    <source>
        <dbReference type="ARBA" id="ARBA00022448"/>
    </source>
</evidence>
<accession>A0A3Q3FKP4</accession>
<feature type="disulfide bond" evidence="14">
    <location>
        <begin position="349"/>
        <end position="391"/>
    </location>
</feature>
<dbReference type="FunFam" id="2.110.10.10:FF:000009">
    <property type="entry name" value="Hemopexin"/>
    <property type="match status" value="1"/>
</dbReference>
<dbReference type="Pfam" id="PF00045">
    <property type="entry name" value="Hemopexin"/>
    <property type="match status" value="2"/>
</dbReference>
<feature type="repeat" description="Hemopexin" evidence="16">
    <location>
        <begin position="186"/>
        <end position="232"/>
    </location>
</feature>
<dbReference type="Gene3D" id="2.110.10.10">
    <property type="entry name" value="Hemopexin-like domain"/>
    <property type="match status" value="2"/>
</dbReference>
<comment type="function">
    <text evidence="1 13">Binds heme and transports it to the liver for breakdown and iron recovery, after which the free hemopexin returns to the circulation.</text>
</comment>
<feature type="disulfide bond" evidence="14">
    <location>
        <begin position="150"/>
        <end position="155"/>
    </location>
</feature>
<reference evidence="18" key="1">
    <citation type="submission" date="2025-08" db="UniProtKB">
        <authorList>
            <consortium name="Ensembl"/>
        </authorList>
    </citation>
    <scope>IDENTIFICATION</scope>
</reference>
<evidence type="ECO:0000313" key="19">
    <source>
        <dbReference type="Proteomes" id="UP000261660"/>
    </source>
</evidence>
<dbReference type="OrthoDB" id="8953614at2759"/>
<dbReference type="CTD" id="767787"/>
<dbReference type="Ensembl" id="ENSLBET00000021259.1">
    <property type="protein sequence ID" value="ENSLBEP00000020177.1"/>
    <property type="gene ID" value="ENSLBEG00000015505.1"/>
</dbReference>
<keyword evidence="10" id="KW-0677">Repeat</keyword>
<dbReference type="GeneID" id="109996574"/>
<feature type="chain" id="PRO_5018615158" description="Hemopexin" evidence="17">
    <location>
        <begin position="20"/>
        <end position="434"/>
    </location>
</feature>
<dbReference type="PANTHER" id="PTHR22917">
    <property type="entry name" value="HEMOPEXIN DOMAIN-CONTAINING PROTEIN"/>
    <property type="match status" value="1"/>
</dbReference>
<dbReference type="GO" id="GO:0006879">
    <property type="term" value="P:intracellular iron ion homeostasis"/>
    <property type="evidence" value="ECO:0007669"/>
    <property type="project" value="InterPro"/>
</dbReference>
<dbReference type="Proteomes" id="UP000261660">
    <property type="component" value="Unplaced"/>
</dbReference>
<dbReference type="GeneTree" id="ENSGT00390000009178"/>
<dbReference type="InterPro" id="IPR036375">
    <property type="entry name" value="Hemopexin-like_dom_sf"/>
</dbReference>
<dbReference type="AlphaFoldDB" id="A0A3Q3FKP4"/>
<feature type="repeat" description="Hemopexin" evidence="16">
    <location>
        <begin position="293"/>
        <end position="340"/>
    </location>
</feature>
<sequence>MELLARTLFLCFTFTLTYGAPSPPHDAATEDVDAALPDRCGGLEFDAITPDEKGMTFFFKGSHLWKGFTGPAQLSNESFRELDDIHHIGHVDAAFRMHNPENTDDHDHIYFFLDDKVFSYYNHTLEEGYPKEIHLDFPGIPTHLDAAVECPKAECGADSVLFFKGNDVHVYDISTKTVKTKVWPHLPVCTAAFHWLEHYYCFHGHNFTRFHPLTGEVSGSYPKDARNYFMICPNFGHGDRSKVLKCSDVKLDAITSDDEGKTYFFAGPMFMRLDSRRDGLHAFPITRTWREMTSGVNAVFSYTDKMYMIKGDQVYIFKGGAHYTLISGYPKTLKEELSIEGPVDAAFVCPDEHTVNIIQGERILYVDLTATPRAVTFNLTMPVNNIDAARCGSDGIELFMGSKFFKYLDVATLTMTRLRPMPLSITSEMMGCQD</sequence>
<protein>
    <recommendedName>
        <fullName evidence="4 13">Hemopexin</fullName>
    </recommendedName>
</protein>
<evidence type="ECO:0000256" key="4">
    <source>
        <dbReference type="ARBA" id="ARBA00013632"/>
    </source>
</evidence>
<comment type="subcellular location">
    <subcellularLocation>
        <location evidence="2">Secreted</location>
    </subcellularLocation>
</comment>
<evidence type="ECO:0000256" key="16">
    <source>
        <dbReference type="PROSITE-ProRule" id="PRU01011"/>
    </source>
</evidence>
<dbReference type="CDD" id="cd00094">
    <property type="entry name" value="HX"/>
    <property type="match status" value="1"/>
</dbReference>
<keyword evidence="14" id="KW-1015">Disulfide bond</keyword>
<dbReference type="InParanoid" id="A0A3Q3FKP4"/>
<dbReference type="InterPro" id="IPR018487">
    <property type="entry name" value="Hemopexin-like_repeat"/>
</dbReference>